<feature type="transmembrane region" description="Helical" evidence="6">
    <location>
        <begin position="57"/>
        <end position="77"/>
    </location>
</feature>
<dbReference type="RefSeq" id="WP_073398624.1">
    <property type="nucleotide sequence ID" value="NZ_FQTV01000001.1"/>
</dbReference>
<evidence type="ECO:0000256" key="2">
    <source>
        <dbReference type="ARBA" id="ARBA00022475"/>
    </source>
</evidence>
<organism evidence="8 9">
    <name type="scientific">Bacteroides luti</name>
    <dbReference type="NCBI Taxonomy" id="1297750"/>
    <lineage>
        <taxon>Bacteria</taxon>
        <taxon>Pseudomonadati</taxon>
        <taxon>Bacteroidota</taxon>
        <taxon>Bacteroidia</taxon>
        <taxon>Bacteroidales</taxon>
        <taxon>Bacteroidaceae</taxon>
        <taxon>Bacteroides</taxon>
    </lineage>
</organism>
<feature type="transmembrane region" description="Helical" evidence="6">
    <location>
        <begin position="153"/>
        <end position="172"/>
    </location>
</feature>
<proteinExistence type="predicted"/>
<feature type="domain" description="Major facilitator superfamily (MFS) profile" evidence="7">
    <location>
        <begin position="19"/>
        <end position="406"/>
    </location>
</feature>
<feature type="transmembrane region" description="Helical" evidence="6">
    <location>
        <begin position="84"/>
        <end position="106"/>
    </location>
</feature>
<protein>
    <submittedName>
        <fullName evidence="8">MFS transporter, FHS family, L-fucose permease</fullName>
    </submittedName>
</protein>
<dbReference type="InterPro" id="IPR050375">
    <property type="entry name" value="MFS_TsgA-like"/>
</dbReference>
<evidence type="ECO:0000313" key="9">
    <source>
        <dbReference type="Proteomes" id="UP000184509"/>
    </source>
</evidence>
<dbReference type="PANTHER" id="PTHR43702">
    <property type="entry name" value="L-FUCOSE-PROTON SYMPORTER"/>
    <property type="match status" value="1"/>
</dbReference>
<name>A0A1M4SRC2_9BACE</name>
<reference evidence="8 9" key="1">
    <citation type="submission" date="2016-11" db="EMBL/GenBank/DDBJ databases">
        <authorList>
            <person name="Jaros S."/>
            <person name="Januszkiewicz K."/>
            <person name="Wedrychowicz H."/>
        </authorList>
    </citation>
    <scope>NUCLEOTIDE SEQUENCE [LARGE SCALE GENOMIC DNA]</scope>
    <source>
        <strain evidence="8 9">DSM 26991</strain>
    </source>
</reference>
<evidence type="ECO:0000256" key="1">
    <source>
        <dbReference type="ARBA" id="ARBA00004429"/>
    </source>
</evidence>
<sequence length="408" mass="44513">MKTKDSIFSAPNGKSYLIPFILVTSLFLLWGFAHGLLDVLNKHFQGTFNMTKAESGLVQFSTYIAYFVMALPAGLFMKKFGYKWGIILGLFLFALGAFAFIPAAFVDSAVPFLIALFVIACGLCFLETAANPYSTVLGPQESSAQRLNLSQSFNGLGWVLGPLVGGALIFGADEKDKFAPTLPYILVGSIVVVVAILFLIVKLPNIQEKSEEEVKKETETTSVESRSIWSHRHFVLAVIAQFLYCAAQTGIFAFFINYVMELDSNLTKQTASQMLSLGGMASLMIGRLSGSFIMKWAAPNKLLALYALVNTVCMTLVMMSLGQLSLISLYCSFFFMSIMFPTIFALGLRGMGTLTKKASSFIVMGVAGGAFSPILMGYIGEANMAIGFVVPLISFIYILFYALKGYKL</sequence>
<dbReference type="AlphaFoldDB" id="A0A1M4SRC2"/>
<feature type="transmembrane region" description="Helical" evidence="6">
    <location>
        <begin position="385"/>
        <end position="403"/>
    </location>
</feature>
<feature type="transmembrane region" description="Helical" evidence="6">
    <location>
        <begin position="112"/>
        <end position="133"/>
    </location>
</feature>
<dbReference type="GO" id="GO:0005886">
    <property type="term" value="C:plasma membrane"/>
    <property type="evidence" value="ECO:0007669"/>
    <property type="project" value="UniProtKB-SubCell"/>
</dbReference>
<feature type="transmembrane region" description="Helical" evidence="6">
    <location>
        <begin position="184"/>
        <end position="201"/>
    </location>
</feature>
<feature type="transmembrane region" description="Helical" evidence="6">
    <location>
        <begin position="16"/>
        <end position="37"/>
    </location>
</feature>
<dbReference type="STRING" id="1297750.SAMN05444405_101175"/>
<evidence type="ECO:0000256" key="3">
    <source>
        <dbReference type="ARBA" id="ARBA00022692"/>
    </source>
</evidence>
<keyword evidence="4 6" id="KW-1133">Transmembrane helix</keyword>
<accession>A0A1M4SRC2</accession>
<dbReference type="PROSITE" id="PS50850">
    <property type="entry name" value="MFS"/>
    <property type="match status" value="1"/>
</dbReference>
<feature type="transmembrane region" description="Helical" evidence="6">
    <location>
        <begin position="271"/>
        <end position="290"/>
    </location>
</feature>
<dbReference type="Gene3D" id="1.20.1250.20">
    <property type="entry name" value="MFS general substrate transporter like domains"/>
    <property type="match status" value="2"/>
</dbReference>
<evidence type="ECO:0000256" key="4">
    <source>
        <dbReference type="ARBA" id="ARBA00022989"/>
    </source>
</evidence>
<evidence type="ECO:0000256" key="5">
    <source>
        <dbReference type="ARBA" id="ARBA00023136"/>
    </source>
</evidence>
<dbReference type="PANTHER" id="PTHR43702:SF3">
    <property type="entry name" value="PROTEIN TSGA"/>
    <property type="match status" value="1"/>
</dbReference>
<dbReference type="Pfam" id="PF07690">
    <property type="entry name" value="MFS_1"/>
    <property type="match status" value="1"/>
</dbReference>
<gene>
    <name evidence="8" type="ORF">SAMN05444405_101175</name>
</gene>
<keyword evidence="9" id="KW-1185">Reference proteome</keyword>
<dbReference type="InterPro" id="IPR020846">
    <property type="entry name" value="MFS_dom"/>
</dbReference>
<feature type="transmembrane region" description="Helical" evidence="6">
    <location>
        <begin position="360"/>
        <end position="379"/>
    </location>
</feature>
<dbReference type="GO" id="GO:0022857">
    <property type="term" value="F:transmembrane transporter activity"/>
    <property type="evidence" value="ECO:0007669"/>
    <property type="project" value="InterPro"/>
</dbReference>
<feature type="transmembrane region" description="Helical" evidence="6">
    <location>
        <begin position="302"/>
        <end position="321"/>
    </location>
</feature>
<keyword evidence="2" id="KW-1003">Cell membrane</keyword>
<dbReference type="CDD" id="cd17394">
    <property type="entry name" value="MFS_FucP_like"/>
    <property type="match status" value="1"/>
</dbReference>
<dbReference type="Proteomes" id="UP000184509">
    <property type="component" value="Unassembled WGS sequence"/>
</dbReference>
<dbReference type="OrthoDB" id="9795150at2"/>
<dbReference type="InterPro" id="IPR011701">
    <property type="entry name" value="MFS"/>
</dbReference>
<dbReference type="EMBL" id="FQTV01000001">
    <property type="protein sequence ID" value="SHE34759.1"/>
    <property type="molecule type" value="Genomic_DNA"/>
</dbReference>
<comment type="subcellular location">
    <subcellularLocation>
        <location evidence="1">Cell inner membrane</location>
        <topology evidence="1">Multi-pass membrane protein</topology>
    </subcellularLocation>
</comment>
<evidence type="ECO:0000256" key="6">
    <source>
        <dbReference type="SAM" id="Phobius"/>
    </source>
</evidence>
<feature type="transmembrane region" description="Helical" evidence="6">
    <location>
        <begin position="234"/>
        <end position="259"/>
    </location>
</feature>
<feature type="transmembrane region" description="Helical" evidence="6">
    <location>
        <begin position="327"/>
        <end position="348"/>
    </location>
</feature>
<evidence type="ECO:0000259" key="7">
    <source>
        <dbReference type="PROSITE" id="PS50850"/>
    </source>
</evidence>
<keyword evidence="3 6" id="KW-0812">Transmembrane</keyword>
<evidence type="ECO:0000313" key="8">
    <source>
        <dbReference type="EMBL" id="SHE34759.1"/>
    </source>
</evidence>
<dbReference type="InterPro" id="IPR036259">
    <property type="entry name" value="MFS_trans_sf"/>
</dbReference>
<keyword evidence="5 6" id="KW-0472">Membrane</keyword>
<dbReference type="SUPFAM" id="SSF103473">
    <property type="entry name" value="MFS general substrate transporter"/>
    <property type="match status" value="1"/>
</dbReference>